<evidence type="ECO:0000256" key="3">
    <source>
        <dbReference type="ARBA" id="ARBA00012493"/>
    </source>
</evidence>
<dbReference type="GO" id="GO:0004523">
    <property type="term" value="F:RNA-DNA hybrid ribonuclease activity"/>
    <property type="evidence" value="ECO:0007669"/>
    <property type="project" value="UniProtKB-EC"/>
</dbReference>
<dbReference type="Pfam" id="PF00665">
    <property type="entry name" value="rve"/>
    <property type="match status" value="1"/>
</dbReference>
<evidence type="ECO:0000256" key="9">
    <source>
        <dbReference type="ARBA" id="ARBA00022918"/>
    </source>
</evidence>
<dbReference type="PANTHER" id="PTHR37984:SF15">
    <property type="entry name" value="INTEGRASE CATALYTIC DOMAIN-CONTAINING PROTEIN"/>
    <property type="match status" value="1"/>
</dbReference>
<evidence type="ECO:0000256" key="11">
    <source>
        <dbReference type="SAM" id="MobiDB-lite"/>
    </source>
</evidence>
<feature type="region of interest" description="Disordered" evidence="11">
    <location>
        <begin position="203"/>
        <end position="240"/>
    </location>
</feature>
<dbReference type="PROSITE" id="PS50994">
    <property type="entry name" value="INTEGRASE"/>
    <property type="match status" value="1"/>
</dbReference>
<evidence type="ECO:0000256" key="8">
    <source>
        <dbReference type="ARBA" id="ARBA00022801"/>
    </source>
</evidence>
<dbReference type="InterPro" id="IPR036397">
    <property type="entry name" value="RNaseH_sf"/>
</dbReference>
<dbReference type="Pfam" id="PF17921">
    <property type="entry name" value="Integrase_H2C2"/>
    <property type="match status" value="1"/>
</dbReference>
<dbReference type="GO" id="GO:0006508">
    <property type="term" value="P:proteolysis"/>
    <property type="evidence" value="ECO:0007669"/>
    <property type="project" value="InterPro"/>
</dbReference>
<evidence type="ECO:0000256" key="5">
    <source>
        <dbReference type="ARBA" id="ARBA00022695"/>
    </source>
</evidence>
<keyword evidence="4" id="KW-0808">Transferase</keyword>
<dbReference type="InterPro" id="IPR001995">
    <property type="entry name" value="Peptidase_A2_cat"/>
</dbReference>
<dbReference type="FunFam" id="3.30.420.10:FF:000063">
    <property type="entry name" value="Retrovirus-related Pol polyprotein from transposon 297-like Protein"/>
    <property type="match status" value="1"/>
</dbReference>
<dbReference type="FunFam" id="1.10.340.70:FF:000003">
    <property type="entry name" value="Protein CBG25708"/>
    <property type="match status" value="1"/>
</dbReference>
<dbReference type="GO" id="GO:0015074">
    <property type="term" value="P:DNA integration"/>
    <property type="evidence" value="ECO:0007669"/>
    <property type="project" value="InterPro"/>
</dbReference>
<dbReference type="Gene3D" id="2.40.70.10">
    <property type="entry name" value="Acid Proteases"/>
    <property type="match status" value="1"/>
</dbReference>
<name>A0A3B3INB2_ORYLA</name>
<dbReference type="EC" id="3.1.26.4" evidence="2"/>
<dbReference type="InParanoid" id="A0A3B3INB2"/>
<dbReference type="Gene3D" id="3.10.20.370">
    <property type="match status" value="1"/>
</dbReference>
<accession>A0A3B3INB2</accession>
<evidence type="ECO:0000256" key="10">
    <source>
        <dbReference type="ARBA" id="ARBA00039658"/>
    </source>
</evidence>
<dbReference type="Ensembl" id="ENSORLT00000046251.1">
    <property type="protein sequence ID" value="ENSORLP00000045137.1"/>
    <property type="gene ID" value="ENSORLG00000028266.1"/>
</dbReference>
<keyword evidence="5" id="KW-0548">Nucleotidyltransferase</keyword>
<dbReference type="Proteomes" id="UP000001038">
    <property type="component" value="Chromosome 22"/>
</dbReference>
<reference evidence="15" key="3">
    <citation type="submission" date="2025-09" db="UniProtKB">
        <authorList>
            <consortium name="Ensembl"/>
        </authorList>
    </citation>
    <scope>IDENTIFICATION</scope>
    <source>
        <strain evidence="15">Hd-rR</strain>
    </source>
</reference>
<reference evidence="15" key="2">
    <citation type="submission" date="2025-08" db="UniProtKB">
        <authorList>
            <consortium name="Ensembl"/>
        </authorList>
    </citation>
    <scope>IDENTIFICATION</scope>
    <source>
        <strain evidence="15">Hd-rR</strain>
    </source>
</reference>
<dbReference type="PROSITE" id="PS50878">
    <property type="entry name" value="RT_POL"/>
    <property type="match status" value="1"/>
</dbReference>
<dbReference type="InterPro" id="IPR041373">
    <property type="entry name" value="RT_RNaseH"/>
</dbReference>
<evidence type="ECO:0000256" key="4">
    <source>
        <dbReference type="ARBA" id="ARBA00022679"/>
    </source>
</evidence>
<evidence type="ECO:0000313" key="16">
    <source>
        <dbReference type="Proteomes" id="UP000001038"/>
    </source>
</evidence>
<dbReference type="CDD" id="cd01647">
    <property type="entry name" value="RT_LTR"/>
    <property type="match status" value="1"/>
</dbReference>
<dbReference type="SUPFAM" id="SSF53098">
    <property type="entry name" value="Ribonuclease H-like"/>
    <property type="match status" value="1"/>
</dbReference>
<dbReference type="Pfam" id="PF17917">
    <property type="entry name" value="RT_RNaseH"/>
    <property type="match status" value="1"/>
</dbReference>
<evidence type="ECO:0000256" key="7">
    <source>
        <dbReference type="ARBA" id="ARBA00022759"/>
    </source>
</evidence>
<dbReference type="CDD" id="cd09274">
    <property type="entry name" value="RNase_HI_RT_Ty3"/>
    <property type="match status" value="1"/>
</dbReference>
<keyword evidence="16" id="KW-1185">Reference proteome</keyword>
<dbReference type="InterPro" id="IPR000477">
    <property type="entry name" value="RT_dom"/>
</dbReference>
<evidence type="ECO:0000313" key="15">
    <source>
        <dbReference type="Ensembl" id="ENSORLP00000045137.1"/>
    </source>
</evidence>
<dbReference type="FunFam" id="3.30.70.270:FF:000020">
    <property type="entry name" value="Transposon Tf2-6 polyprotein-like Protein"/>
    <property type="match status" value="1"/>
</dbReference>
<protein>
    <recommendedName>
        <fullName evidence="10">Gypsy retrotransposon integrase-like protein 1</fullName>
        <ecNumber evidence="3">2.7.7.49</ecNumber>
        <ecNumber evidence="2">3.1.26.4</ecNumber>
    </recommendedName>
</protein>
<dbReference type="Pfam" id="PF00078">
    <property type="entry name" value="RVT_1"/>
    <property type="match status" value="1"/>
</dbReference>
<dbReference type="PROSITE" id="PS50175">
    <property type="entry name" value="ASP_PROT_RETROV"/>
    <property type="match status" value="1"/>
</dbReference>
<keyword evidence="9" id="KW-0695">RNA-directed DNA polymerase</keyword>
<keyword evidence="7" id="KW-0255">Endonuclease</keyword>
<dbReference type="SUPFAM" id="SSF56672">
    <property type="entry name" value="DNA/RNA polymerases"/>
    <property type="match status" value="1"/>
</dbReference>
<dbReference type="FunFam" id="3.10.20.370:FF:000001">
    <property type="entry name" value="Retrovirus-related Pol polyprotein from transposon 17.6-like protein"/>
    <property type="match status" value="1"/>
</dbReference>
<dbReference type="Gene3D" id="4.10.60.10">
    <property type="entry name" value="Zinc finger, CCHC-type"/>
    <property type="match status" value="1"/>
</dbReference>
<evidence type="ECO:0000256" key="6">
    <source>
        <dbReference type="ARBA" id="ARBA00022722"/>
    </source>
</evidence>
<dbReference type="InterPro" id="IPR043502">
    <property type="entry name" value="DNA/RNA_pol_sf"/>
</dbReference>
<reference evidence="15 16" key="1">
    <citation type="journal article" date="2007" name="Nature">
        <title>The medaka draft genome and insights into vertebrate genome evolution.</title>
        <authorList>
            <person name="Kasahara M."/>
            <person name="Naruse K."/>
            <person name="Sasaki S."/>
            <person name="Nakatani Y."/>
            <person name="Qu W."/>
            <person name="Ahsan B."/>
            <person name="Yamada T."/>
            <person name="Nagayasu Y."/>
            <person name="Doi K."/>
            <person name="Kasai Y."/>
            <person name="Jindo T."/>
            <person name="Kobayashi D."/>
            <person name="Shimada A."/>
            <person name="Toyoda A."/>
            <person name="Kuroki Y."/>
            <person name="Fujiyama A."/>
            <person name="Sasaki T."/>
            <person name="Shimizu A."/>
            <person name="Asakawa S."/>
            <person name="Shimizu N."/>
            <person name="Hashimoto S."/>
            <person name="Yang J."/>
            <person name="Lee Y."/>
            <person name="Matsushima K."/>
            <person name="Sugano S."/>
            <person name="Sakaizumi M."/>
            <person name="Narita T."/>
            <person name="Ohishi K."/>
            <person name="Haga S."/>
            <person name="Ohta F."/>
            <person name="Nomoto H."/>
            <person name="Nogata K."/>
            <person name="Morishita T."/>
            <person name="Endo T."/>
            <person name="Shin-I T."/>
            <person name="Takeda H."/>
            <person name="Morishita S."/>
            <person name="Kohara Y."/>
        </authorList>
    </citation>
    <scope>NUCLEOTIDE SEQUENCE [LARGE SCALE GENOMIC DNA]</scope>
    <source>
        <strain evidence="15 16">Hd-rR</strain>
    </source>
</reference>
<dbReference type="InterPro" id="IPR012337">
    <property type="entry name" value="RNaseH-like_sf"/>
</dbReference>
<dbReference type="Gene3D" id="3.10.10.10">
    <property type="entry name" value="HIV Type 1 Reverse Transcriptase, subunit A, domain 1"/>
    <property type="match status" value="1"/>
</dbReference>
<dbReference type="InterPro" id="IPR021109">
    <property type="entry name" value="Peptidase_aspartic_dom_sf"/>
</dbReference>
<dbReference type="InterPro" id="IPR001584">
    <property type="entry name" value="Integrase_cat-core"/>
</dbReference>
<dbReference type="InterPro" id="IPR050951">
    <property type="entry name" value="Retrovirus_Pol_polyprotein"/>
</dbReference>
<dbReference type="EC" id="2.7.7.49" evidence="3"/>
<dbReference type="SUPFAM" id="SSF50630">
    <property type="entry name" value="Acid proteases"/>
    <property type="match status" value="1"/>
</dbReference>
<evidence type="ECO:0000256" key="2">
    <source>
        <dbReference type="ARBA" id="ARBA00012180"/>
    </source>
</evidence>
<feature type="domain" description="Integrase catalytic" evidence="14">
    <location>
        <begin position="1000"/>
        <end position="1157"/>
    </location>
</feature>
<dbReference type="GO" id="GO:0004190">
    <property type="term" value="F:aspartic-type endopeptidase activity"/>
    <property type="evidence" value="ECO:0007669"/>
    <property type="project" value="InterPro"/>
</dbReference>
<evidence type="ECO:0000259" key="12">
    <source>
        <dbReference type="PROSITE" id="PS50175"/>
    </source>
</evidence>
<dbReference type="Gene3D" id="3.30.70.270">
    <property type="match status" value="2"/>
</dbReference>
<dbReference type="InterPro" id="IPR041588">
    <property type="entry name" value="Integrase_H2C2"/>
</dbReference>
<organism evidence="15 16">
    <name type="scientific">Oryzias latipes</name>
    <name type="common">Japanese rice fish</name>
    <name type="synonym">Japanese killifish</name>
    <dbReference type="NCBI Taxonomy" id="8090"/>
    <lineage>
        <taxon>Eukaryota</taxon>
        <taxon>Metazoa</taxon>
        <taxon>Chordata</taxon>
        <taxon>Craniata</taxon>
        <taxon>Vertebrata</taxon>
        <taxon>Euteleostomi</taxon>
        <taxon>Actinopterygii</taxon>
        <taxon>Neopterygii</taxon>
        <taxon>Teleostei</taxon>
        <taxon>Neoteleostei</taxon>
        <taxon>Acanthomorphata</taxon>
        <taxon>Ovalentaria</taxon>
        <taxon>Atherinomorphae</taxon>
        <taxon>Beloniformes</taxon>
        <taxon>Adrianichthyidae</taxon>
        <taxon>Oryziinae</taxon>
        <taxon>Oryzias</taxon>
    </lineage>
</organism>
<dbReference type="Bgee" id="ENSORLG00000028266">
    <property type="expression patterns" value="Expressed in gastrula and 3 other cell types or tissues"/>
</dbReference>
<feature type="domain" description="Reverse transcriptase" evidence="13">
    <location>
        <begin position="448"/>
        <end position="625"/>
    </location>
</feature>
<dbReference type="InterPro" id="IPR043128">
    <property type="entry name" value="Rev_trsase/Diguanyl_cyclase"/>
</dbReference>
<evidence type="ECO:0000259" key="13">
    <source>
        <dbReference type="PROSITE" id="PS50878"/>
    </source>
</evidence>
<sequence length="1317" mass="146167">MSEFTLPPPPPFLPVPGGPVVPWDRWLASFEDYLLALGHTDLAEARKCALLRHCLGQEGQRIFATLTLSDDKYATATAALKSHFCSGRSRRMRRFEFRQRCQQPGETVAHFVSALRELAKLCDFGTLEDGLIVDQLIEKTSSNQLRERLLLESDSMTLADALVIGKQLESALSEAHRFARAADPPVTSSSPTQAVTLHAEVSDDLPVQRVDSRPRRSGSRRCNNCDSNQHSARDQSCPANGKRCRNCNKLNHFARCCRSSPAHAGPSTIPINSVQSSLPAFKLCTCRVGTAQIPLLVDTGAKVSILNKSTYDRFFSRVRLEATVRNLSGYGHFPISTLGVVRLPVSYNQHCAPDAEFCITQRGANIMGLDLFLALGFSVTDSSGTCVLQVVSSWPDRYPQLFTGLGRMSAFVHQPTVDSSVRPVIQPLRRIPLALRDEVETELGRLVEEDVIEPVDASPWVSNLVVARKKGGGLRLCVDLSDVNKAIIPDKYPLPTAEEFTSHFHGSTVFSKMDLRNGYLQVPLAPASMDLTAFVTHVGVFRFKRMAFGLSSAPSCFQKIMSLILAGIPGVSIYLDDVVVHAPTMTLHDARLAQVFQRFEQHGVKLNAGKCVFGVTEVEFLGFRLSQAGIAPIMSHTEAILSLPDPQSPAQLSSFLGMAAYYLRFMPHFSDSTAPLRGLLRKDARWDWTPACHEAVRVIKQQLTSPPTLTHFSQMAPTLVTCDASGLALGAVLSQIHEGVERPVAFASRALTPAEQKYSVGEREALACLWACERWHVYLYGRAFTIRTDHQALTALLATQGSGHKPMRLLRWADRLNQYNFRLEFMPGRANTVADLLSRAVSVTKEAGEVTRNTENDDDLVHILHGPLSSVVTLTELQKASADDETFATLRIYIQDGWPAKMDDNLLPYYRFRNELSCWGTVCLARGHRAVVPETLRSRVLHMAHEGHLGVVKVKQRCRDTVWWPHIDLDVEELVRNCACCLLSGKTGQPATAPLNPAPWPSSPWEHIQIDLCGELHGAPAHARYLLVVHDLHSKWPEVFQLSSVTTHTIIGRLEELFGRWGLPSVVTTDNGPQFISAEFTEFLKQRSIKHIRTAAYHPESNGGVERLNKTLKNGIRACMEEGNVFSEALNQTLLSIRASKHSTTGVSPALLMIGRELKQPLDCLRAQPVPPHGTQGLQKVRARVISSQARMKRQFDDTHRVQTPSLAVGDWVRIKRAHRQHKLQSYWSDPLRVTQKLGSVTYRLENGTRWHSNRLHKVPAPTTPMSSPAATLVWPAGPGTNRPQGGVPLRPEAEVQPARPQRIRGPPIWHRDYVTG</sequence>
<dbReference type="GeneTree" id="ENSGT01140000282569"/>
<dbReference type="Gene3D" id="1.10.340.70">
    <property type="match status" value="1"/>
</dbReference>
<keyword evidence="8" id="KW-0378">Hydrolase</keyword>
<evidence type="ECO:0000256" key="1">
    <source>
        <dbReference type="ARBA" id="ARBA00010879"/>
    </source>
</evidence>
<keyword evidence="6" id="KW-0540">Nuclease</keyword>
<dbReference type="Gene3D" id="3.30.420.10">
    <property type="entry name" value="Ribonuclease H-like superfamily/Ribonuclease H"/>
    <property type="match status" value="1"/>
</dbReference>
<feature type="compositionally biased region" description="Polar residues" evidence="11">
    <location>
        <begin position="220"/>
        <end position="230"/>
    </location>
</feature>
<evidence type="ECO:0000259" key="14">
    <source>
        <dbReference type="PROSITE" id="PS50994"/>
    </source>
</evidence>
<comment type="similarity">
    <text evidence="1">Belongs to the beta type-B retroviral polymerase family. HERV class-II K(HML-2) pol subfamily.</text>
</comment>
<feature type="domain" description="Peptidase A2" evidence="12">
    <location>
        <begin position="293"/>
        <end position="331"/>
    </location>
</feature>
<dbReference type="GO" id="GO:0003676">
    <property type="term" value="F:nucleic acid binding"/>
    <property type="evidence" value="ECO:0007669"/>
    <property type="project" value="InterPro"/>
</dbReference>
<dbReference type="PANTHER" id="PTHR37984">
    <property type="entry name" value="PROTEIN CBG26694"/>
    <property type="match status" value="1"/>
</dbReference>
<proteinExistence type="inferred from homology"/>